<feature type="domain" description="Glycosyltransferase 2-like" evidence="1">
    <location>
        <begin position="57"/>
        <end position="171"/>
    </location>
</feature>
<dbReference type="EMBL" id="JAPFGC010000002">
    <property type="protein sequence ID" value="MDA0177184.1"/>
    <property type="molecule type" value="Genomic_DNA"/>
</dbReference>
<comment type="caution">
    <text evidence="2">The sequence shown here is derived from an EMBL/GenBank/DDBJ whole genome shotgun (WGS) entry which is preliminary data.</text>
</comment>
<evidence type="ECO:0000259" key="1">
    <source>
        <dbReference type="Pfam" id="PF00535"/>
    </source>
</evidence>
<keyword evidence="3" id="KW-1185">Reference proteome</keyword>
<evidence type="ECO:0000313" key="2">
    <source>
        <dbReference type="EMBL" id="MDA0177184.1"/>
    </source>
</evidence>
<dbReference type="SUPFAM" id="SSF53448">
    <property type="entry name" value="Nucleotide-diphospho-sugar transferases"/>
    <property type="match status" value="1"/>
</dbReference>
<organism evidence="2 3">
    <name type="scientific">Mesoflavibacter profundi</name>
    <dbReference type="NCBI Taxonomy" id="2708110"/>
    <lineage>
        <taxon>Bacteria</taxon>
        <taxon>Pseudomonadati</taxon>
        <taxon>Bacteroidota</taxon>
        <taxon>Flavobacteriia</taxon>
        <taxon>Flavobacteriales</taxon>
        <taxon>Flavobacteriaceae</taxon>
        <taxon>Mesoflavibacter</taxon>
    </lineage>
</organism>
<dbReference type="CDD" id="cd00761">
    <property type="entry name" value="Glyco_tranf_GTA_type"/>
    <property type="match status" value="1"/>
</dbReference>
<dbReference type="InterPro" id="IPR029044">
    <property type="entry name" value="Nucleotide-diphossugar_trans"/>
</dbReference>
<proteinExistence type="predicted"/>
<gene>
    <name evidence="2" type="ORF">OOZ35_06735</name>
</gene>
<evidence type="ECO:0000313" key="3">
    <source>
        <dbReference type="Proteomes" id="UP001149142"/>
    </source>
</evidence>
<dbReference type="Proteomes" id="UP001149142">
    <property type="component" value="Unassembled WGS sequence"/>
</dbReference>
<accession>A0ABT4RZE6</accession>
<dbReference type="RefSeq" id="WP_270005344.1">
    <property type="nucleotide sequence ID" value="NZ_CAXQEU010000005.1"/>
</dbReference>
<dbReference type="InterPro" id="IPR001173">
    <property type="entry name" value="Glyco_trans_2-like"/>
</dbReference>
<sequence>MGNAKKKDEKLEILLSTKDQTNLEFLTPIFSKISTINFTVLVINQTQKGQELTSNLNHVKIFNTYTKGLSVSRNLALKHATGDICLLADDDIKYVDGFSDIILNAFKNNPNFDVLTFMMSDFKGNLSKVYNIPKQHNYKTLVKANSVTIAFKRQQILDTKVTFDINFGLGSTFEIAEEFIWLRSLYKSKLLIGFVPKLIVQHPFESTGRFGGKDKIVRARAALFYKYSKQFAHLKLMRYLYLMLKTQQIQLKDVLKKYRIGSAAIQQYKTMLNSKH</sequence>
<dbReference type="Gene3D" id="3.90.550.10">
    <property type="entry name" value="Spore Coat Polysaccharide Biosynthesis Protein SpsA, Chain A"/>
    <property type="match status" value="1"/>
</dbReference>
<name>A0ABT4RZE6_9FLAO</name>
<dbReference type="Pfam" id="PF00535">
    <property type="entry name" value="Glycos_transf_2"/>
    <property type="match status" value="1"/>
</dbReference>
<reference evidence="2" key="1">
    <citation type="submission" date="2022-11" db="EMBL/GenBank/DDBJ databases">
        <title>Refractory cell wall polysaccharides provide important carbon source for microbial heterotrophs in the hadal ocean.</title>
        <authorList>
            <person name="Zhu X."/>
        </authorList>
    </citation>
    <scope>NUCLEOTIDE SEQUENCE</scope>
    <source>
        <strain evidence="2">MTRN7</strain>
    </source>
</reference>
<protein>
    <submittedName>
        <fullName evidence="2">Glycosyltransferase family 2 protein</fullName>
    </submittedName>
</protein>